<name>A0A7C5DF28_UNCW3</name>
<proteinExistence type="predicted"/>
<dbReference type="Proteomes" id="UP000886110">
    <property type="component" value="Unassembled WGS sequence"/>
</dbReference>
<dbReference type="Gene3D" id="3.90.320.10">
    <property type="match status" value="1"/>
</dbReference>
<evidence type="ECO:0000313" key="2">
    <source>
        <dbReference type="EMBL" id="HHE04884.1"/>
    </source>
</evidence>
<dbReference type="InterPro" id="IPR011604">
    <property type="entry name" value="PDDEXK-like_dom_sf"/>
</dbReference>
<dbReference type="AlphaFoldDB" id="A0A7C5DF28"/>
<dbReference type="EMBL" id="DRTB01000176">
    <property type="protein sequence ID" value="HHE04884.1"/>
    <property type="molecule type" value="Genomic_DNA"/>
</dbReference>
<feature type="domain" description="PD-(D/E)XK endonuclease-like" evidence="1">
    <location>
        <begin position="91"/>
        <end position="208"/>
    </location>
</feature>
<comment type="caution">
    <text evidence="2">The sequence shown here is derived from an EMBL/GenBank/DDBJ whole genome shotgun (WGS) entry which is preliminary data.</text>
</comment>
<reference evidence="2" key="1">
    <citation type="journal article" date="2020" name="mSystems">
        <title>Genome- and Community-Level Interaction Insights into Carbon Utilization and Element Cycling Functions of Hydrothermarchaeota in Hydrothermal Sediment.</title>
        <authorList>
            <person name="Zhou Z."/>
            <person name="Liu Y."/>
            <person name="Xu W."/>
            <person name="Pan J."/>
            <person name="Luo Z.H."/>
            <person name="Li M."/>
        </authorList>
    </citation>
    <scope>NUCLEOTIDE SEQUENCE [LARGE SCALE GENOMIC DNA]</scope>
    <source>
        <strain evidence="2">HyVt-74</strain>
    </source>
</reference>
<protein>
    <recommendedName>
        <fullName evidence="1">PD-(D/E)XK endonuclease-like domain-containing protein</fullName>
    </recommendedName>
</protein>
<evidence type="ECO:0000259" key="1">
    <source>
        <dbReference type="Pfam" id="PF12705"/>
    </source>
</evidence>
<accession>A0A7C5DF28</accession>
<organism evidence="2">
    <name type="scientific">candidate division WOR-3 bacterium</name>
    <dbReference type="NCBI Taxonomy" id="2052148"/>
    <lineage>
        <taxon>Bacteria</taxon>
        <taxon>Bacteria division WOR-3</taxon>
    </lineage>
</organism>
<dbReference type="Pfam" id="PF12705">
    <property type="entry name" value="PDDEXK_1"/>
    <property type="match status" value="1"/>
</dbReference>
<sequence length="216" mass="25270">MSDYLLKLSASTLNVFLDCPRCFWIMMNKKIRRPRGPMPSITTGMDSIIKKYFEGFRQKKELPPFLEGKLPVKLIDRLPQALYYKPKDLDALLWGKLDECVVFEDNTYAALDHKTKGSSPKDVHPAFKFQMDVYTLLLEENGYHTRNLAFLIYYFPSEPLTLVGFNFKVEVHPIRTDPQNAFRVFRQALEILKKPIPQPSSECEYCRYFQSLKNIL</sequence>
<dbReference type="InterPro" id="IPR038726">
    <property type="entry name" value="PDDEXK_AddAB-type"/>
</dbReference>
<gene>
    <name evidence="2" type="ORF">ENL19_02345</name>
</gene>